<sequence length="72" mass="8531">MSLVMLTSLMNKCFILKILFRRSNLLRRIIGIPASHYLSPFHLLHHNLSFHLLPYNLSIFLNIKVKLYLPKQ</sequence>
<dbReference type="EMBL" id="GGEC01087331">
    <property type="protein sequence ID" value="MBX67815.1"/>
    <property type="molecule type" value="Transcribed_RNA"/>
</dbReference>
<reference evidence="1" key="1">
    <citation type="submission" date="2018-02" db="EMBL/GenBank/DDBJ databases">
        <title>Rhizophora mucronata_Transcriptome.</title>
        <authorList>
            <person name="Meera S.P."/>
            <person name="Sreeshan A."/>
            <person name="Augustine A."/>
        </authorList>
    </citation>
    <scope>NUCLEOTIDE SEQUENCE</scope>
    <source>
        <tissue evidence="1">Leaf</tissue>
    </source>
</reference>
<protein>
    <submittedName>
        <fullName evidence="1">Uncharacterized protein</fullName>
    </submittedName>
</protein>
<evidence type="ECO:0000313" key="1">
    <source>
        <dbReference type="EMBL" id="MBX67815.1"/>
    </source>
</evidence>
<dbReference type="AlphaFoldDB" id="A0A2P2QLQ5"/>
<name>A0A2P2QLQ5_RHIMU</name>
<organism evidence="1">
    <name type="scientific">Rhizophora mucronata</name>
    <name type="common">Asiatic mangrove</name>
    <dbReference type="NCBI Taxonomy" id="61149"/>
    <lineage>
        <taxon>Eukaryota</taxon>
        <taxon>Viridiplantae</taxon>
        <taxon>Streptophyta</taxon>
        <taxon>Embryophyta</taxon>
        <taxon>Tracheophyta</taxon>
        <taxon>Spermatophyta</taxon>
        <taxon>Magnoliopsida</taxon>
        <taxon>eudicotyledons</taxon>
        <taxon>Gunneridae</taxon>
        <taxon>Pentapetalae</taxon>
        <taxon>rosids</taxon>
        <taxon>fabids</taxon>
        <taxon>Malpighiales</taxon>
        <taxon>Rhizophoraceae</taxon>
        <taxon>Rhizophora</taxon>
    </lineage>
</organism>
<accession>A0A2P2QLQ5</accession>
<proteinExistence type="predicted"/>